<keyword evidence="3" id="KW-0808">Transferase</keyword>
<dbReference type="EC" id="2.7.11.1" evidence="1"/>
<name>A0A078AUU3_STYLE</name>
<feature type="domain" description="AGC-kinase C-terminal" evidence="12">
    <location>
        <begin position="287"/>
        <end position="359"/>
    </location>
</feature>
<dbReference type="Pfam" id="PF00069">
    <property type="entry name" value="Pkinase"/>
    <property type="match status" value="1"/>
</dbReference>
<dbReference type="Gene3D" id="3.30.200.20">
    <property type="entry name" value="Phosphorylase Kinase, domain 1"/>
    <property type="match status" value="1"/>
</dbReference>
<organism evidence="13 14">
    <name type="scientific">Stylonychia lemnae</name>
    <name type="common">Ciliate</name>
    <dbReference type="NCBI Taxonomy" id="5949"/>
    <lineage>
        <taxon>Eukaryota</taxon>
        <taxon>Sar</taxon>
        <taxon>Alveolata</taxon>
        <taxon>Ciliophora</taxon>
        <taxon>Intramacronucleata</taxon>
        <taxon>Spirotrichea</taxon>
        <taxon>Stichotrichia</taxon>
        <taxon>Sporadotrichida</taxon>
        <taxon>Oxytrichidae</taxon>
        <taxon>Stylonychinae</taxon>
        <taxon>Stylonychia</taxon>
    </lineage>
</organism>
<dbReference type="InParanoid" id="A0A078AUU3"/>
<feature type="domain" description="Protein kinase" evidence="11">
    <location>
        <begin position="23"/>
        <end position="286"/>
    </location>
</feature>
<comment type="catalytic activity">
    <reaction evidence="8">
        <text>L-seryl-[protein] + ATP = O-phospho-L-seryl-[protein] + ADP + H(+)</text>
        <dbReference type="Rhea" id="RHEA:17989"/>
        <dbReference type="Rhea" id="RHEA-COMP:9863"/>
        <dbReference type="Rhea" id="RHEA-COMP:11604"/>
        <dbReference type="ChEBI" id="CHEBI:15378"/>
        <dbReference type="ChEBI" id="CHEBI:29999"/>
        <dbReference type="ChEBI" id="CHEBI:30616"/>
        <dbReference type="ChEBI" id="CHEBI:83421"/>
        <dbReference type="ChEBI" id="CHEBI:456216"/>
        <dbReference type="EC" id="2.7.11.1"/>
    </reaction>
</comment>
<dbReference type="OrthoDB" id="354826at2759"/>
<evidence type="ECO:0000256" key="4">
    <source>
        <dbReference type="ARBA" id="ARBA00022741"/>
    </source>
</evidence>
<evidence type="ECO:0000259" key="12">
    <source>
        <dbReference type="PROSITE" id="PS51285"/>
    </source>
</evidence>
<dbReference type="OMA" id="RIEQNDH"/>
<feature type="region of interest" description="Disordered" evidence="10">
    <location>
        <begin position="419"/>
        <end position="523"/>
    </location>
</feature>
<dbReference type="InterPro" id="IPR000961">
    <property type="entry name" value="AGC-kinase_C"/>
</dbReference>
<dbReference type="FunFam" id="3.30.200.20:FF:000854">
    <property type="entry name" value="Uncharacterized protein"/>
    <property type="match status" value="1"/>
</dbReference>
<keyword evidence="4 9" id="KW-0547">Nucleotide-binding</keyword>
<dbReference type="PANTHER" id="PTHR24356">
    <property type="entry name" value="SERINE/THREONINE-PROTEIN KINASE"/>
    <property type="match status" value="1"/>
</dbReference>
<dbReference type="InterPro" id="IPR000719">
    <property type="entry name" value="Prot_kinase_dom"/>
</dbReference>
<dbReference type="FunFam" id="1.10.510.10:FF:000454">
    <property type="entry name" value="Uncharacterized protein"/>
    <property type="match status" value="1"/>
</dbReference>
<dbReference type="InterPro" id="IPR050236">
    <property type="entry name" value="Ser_Thr_kinase_AGC"/>
</dbReference>
<dbReference type="SUPFAM" id="SSF56112">
    <property type="entry name" value="Protein kinase-like (PK-like)"/>
    <property type="match status" value="1"/>
</dbReference>
<accession>A0A078AUU3</accession>
<evidence type="ECO:0000256" key="5">
    <source>
        <dbReference type="ARBA" id="ARBA00022777"/>
    </source>
</evidence>
<dbReference type="PANTHER" id="PTHR24356:SF374">
    <property type="entry name" value="PROTEIN KINASE DOMAIN-CONTAINING PROTEIN"/>
    <property type="match status" value="1"/>
</dbReference>
<dbReference type="Proteomes" id="UP000039865">
    <property type="component" value="Unassembled WGS sequence"/>
</dbReference>
<dbReference type="InterPro" id="IPR017441">
    <property type="entry name" value="Protein_kinase_ATP_BS"/>
</dbReference>
<comment type="catalytic activity">
    <reaction evidence="7">
        <text>L-threonyl-[protein] + ATP = O-phospho-L-threonyl-[protein] + ADP + H(+)</text>
        <dbReference type="Rhea" id="RHEA:46608"/>
        <dbReference type="Rhea" id="RHEA-COMP:11060"/>
        <dbReference type="Rhea" id="RHEA-COMP:11605"/>
        <dbReference type="ChEBI" id="CHEBI:15378"/>
        <dbReference type="ChEBI" id="CHEBI:30013"/>
        <dbReference type="ChEBI" id="CHEBI:30616"/>
        <dbReference type="ChEBI" id="CHEBI:61977"/>
        <dbReference type="ChEBI" id="CHEBI:456216"/>
        <dbReference type="EC" id="2.7.11.1"/>
    </reaction>
</comment>
<evidence type="ECO:0000313" key="14">
    <source>
        <dbReference type="Proteomes" id="UP000039865"/>
    </source>
</evidence>
<sequence>MGNCHFKSEFETENVTALTKANFTYQYCVGKGGFGKVWKVERKKSKQQYAMKEMSKARIITKRSIKSVMNERQILTQLHNPFIVNMYYAFQDRENLYLVMDILNGGDLRYHICKYRKFSEEQTRFMIACLVAGLEYVHNKNIIHRDIKPENLVLDDQDFGIARVWRPENAQDTSGTPGYMGNKLYQYIENLAPEVMCRQNHGVAVDYFAVGVMAFECMFGRRPYVGKTRKEIRDHILSKQVQIKRNEIPRGWSLEAADFINKTIQRKPNNRLGLNGPNEIKNHPWLKDFPWQDLWDRKIKPPFVPPKEDNFDQKNINEDWKDQEEEQFKQSVLMLRRNSVQALFNGYYYDYQLAALSQNQMYLNTQEQQFIQKGGRAPIPAPMIQVARQEYNTAKVNENLEETSSFNQSQGPSFYNRKASQTVNISQQQQIQQQFSQTQQIRLHHSNTSQGIPPSKMKRPSSRSGTASTKNSTISQGNTAPQNFQQLMRKSTASSQVKQSSQQEAAPARQSNSKLFSSTIKRI</sequence>
<feature type="binding site" evidence="9">
    <location>
        <position position="52"/>
    </location>
    <ligand>
        <name>ATP</name>
        <dbReference type="ChEBI" id="CHEBI:30616"/>
    </ligand>
</feature>
<feature type="compositionally biased region" description="Low complexity" evidence="10">
    <location>
        <begin position="420"/>
        <end position="441"/>
    </location>
</feature>
<dbReference type="GO" id="GO:0035556">
    <property type="term" value="P:intracellular signal transduction"/>
    <property type="evidence" value="ECO:0007669"/>
    <property type="project" value="TreeGrafter"/>
</dbReference>
<dbReference type="AlphaFoldDB" id="A0A078AUU3"/>
<dbReference type="PROSITE" id="PS51285">
    <property type="entry name" value="AGC_KINASE_CTER"/>
    <property type="match status" value="1"/>
</dbReference>
<evidence type="ECO:0000256" key="3">
    <source>
        <dbReference type="ARBA" id="ARBA00022679"/>
    </source>
</evidence>
<protein>
    <recommendedName>
        <fullName evidence="1">non-specific serine/threonine protein kinase</fullName>
        <ecNumber evidence="1">2.7.11.1</ecNumber>
    </recommendedName>
</protein>
<reference evidence="13 14" key="1">
    <citation type="submission" date="2014-06" db="EMBL/GenBank/DDBJ databases">
        <authorList>
            <person name="Swart Estienne"/>
        </authorList>
    </citation>
    <scope>NUCLEOTIDE SEQUENCE [LARGE SCALE GENOMIC DNA]</scope>
    <source>
        <strain evidence="13 14">130c</strain>
    </source>
</reference>
<evidence type="ECO:0000256" key="2">
    <source>
        <dbReference type="ARBA" id="ARBA00022527"/>
    </source>
</evidence>
<evidence type="ECO:0000256" key="10">
    <source>
        <dbReference type="SAM" id="MobiDB-lite"/>
    </source>
</evidence>
<keyword evidence="6 9" id="KW-0067">ATP-binding</keyword>
<dbReference type="InterPro" id="IPR011009">
    <property type="entry name" value="Kinase-like_dom_sf"/>
</dbReference>
<dbReference type="InterPro" id="IPR008271">
    <property type="entry name" value="Ser/Thr_kinase_AS"/>
</dbReference>
<keyword evidence="2" id="KW-0723">Serine/threonine-protein kinase</keyword>
<gene>
    <name evidence="13" type="primary">Contig14700.g15659</name>
    <name evidence="13" type="ORF">STYLEM_14082</name>
</gene>
<evidence type="ECO:0000256" key="1">
    <source>
        <dbReference type="ARBA" id="ARBA00012513"/>
    </source>
</evidence>
<evidence type="ECO:0000313" key="13">
    <source>
        <dbReference type="EMBL" id="CDW85012.1"/>
    </source>
</evidence>
<proteinExistence type="predicted"/>
<dbReference type="Gene3D" id="1.10.510.10">
    <property type="entry name" value="Transferase(Phosphotransferase) domain 1"/>
    <property type="match status" value="1"/>
</dbReference>
<evidence type="ECO:0000256" key="9">
    <source>
        <dbReference type="PROSITE-ProRule" id="PRU10141"/>
    </source>
</evidence>
<evidence type="ECO:0000256" key="8">
    <source>
        <dbReference type="ARBA" id="ARBA00048679"/>
    </source>
</evidence>
<keyword evidence="5 13" id="KW-0418">Kinase</keyword>
<evidence type="ECO:0000256" key="6">
    <source>
        <dbReference type="ARBA" id="ARBA00022840"/>
    </source>
</evidence>
<feature type="compositionally biased region" description="Polar residues" evidence="10">
    <location>
        <begin position="465"/>
        <end position="523"/>
    </location>
</feature>
<dbReference type="SMART" id="SM00220">
    <property type="entry name" value="S_TKc"/>
    <property type="match status" value="1"/>
</dbReference>
<dbReference type="GO" id="GO:0005524">
    <property type="term" value="F:ATP binding"/>
    <property type="evidence" value="ECO:0007669"/>
    <property type="project" value="UniProtKB-UniRule"/>
</dbReference>
<evidence type="ECO:0000256" key="7">
    <source>
        <dbReference type="ARBA" id="ARBA00047899"/>
    </source>
</evidence>
<dbReference type="EMBL" id="CCKQ01013362">
    <property type="protein sequence ID" value="CDW85012.1"/>
    <property type="molecule type" value="Genomic_DNA"/>
</dbReference>
<keyword evidence="14" id="KW-1185">Reference proteome</keyword>
<dbReference type="PROSITE" id="PS00108">
    <property type="entry name" value="PROTEIN_KINASE_ST"/>
    <property type="match status" value="1"/>
</dbReference>
<dbReference type="PROSITE" id="PS50011">
    <property type="entry name" value="PROTEIN_KINASE_DOM"/>
    <property type="match status" value="1"/>
</dbReference>
<dbReference type="GO" id="GO:0004674">
    <property type="term" value="F:protein serine/threonine kinase activity"/>
    <property type="evidence" value="ECO:0007669"/>
    <property type="project" value="UniProtKB-KW"/>
</dbReference>
<dbReference type="PROSITE" id="PS00107">
    <property type="entry name" value="PROTEIN_KINASE_ATP"/>
    <property type="match status" value="1"/>
</dbReference>
<evidence type="ECO:0000259" key="11">
    <source>
        <dbReference type="PROSITE" id="PS50011"/>
    </source>
</evidence>